<accession>A0A1F5YGH5</accession>
<dbReference type="GO" id="GO:0006355">
    <property type="term" value="P:regulation of DNA-templated transcription"/>
    <property type="evidence" value="ECO:0007669"/>
    <property type="project" value="InterPro"/>
</dbReference>
<proteinExistence type="predicted"/>
<sequence length="82" mass="9407">MLIRTQILLEEKQKLELEELARKNELSISEIVRQSIPLVINKIKAKKKKTKKLTGADALLKWAKNAVHGPGDSEYDKYAYDL</sequence>
<dbReference type="Proteomes" id="UP000177396">
    <property type="component" value="Unassembled WGS sequence"/>
</dbReference>
<evidence type="ECO:0000313" key="3">
    <source>
        <dbReference type="Proteomes" id="UP000177396"/>
    </source>
</evidence>
<reference evidence="2 3" key="1">
    <citation type="journal article" date="2016" name="Nat. Commun.">
        <title>Thousands of microbial genomes shed light on interconnected biogeochemical processes in an aquifer system.</title>
        <authorList>
            <person name="Anantharaman K."/>
            <person name="Brown C.T."/>
            <person name="Hug L.A."/>
            <person name="Sharon I."/>
            <person name="Castelle C.J."/>
            <person name="Probst A.J."/>
            <person name="Thomas B.C."/>
            <person name="Singh A."/>
            <person name="Wilkins M.J."/>
            <person name="Karaoz U."/>
            <person name="Brodie E.L."/>
            <person name="Williams K.H."/>
            <person name="Hubbard S.S."/>
            <person name="Banfield J.F."/>
        </authorList>
    </citation>
    <scope>NUCLEOTIDE SEQUENCE [LARGE SCALE GENOMIC DNA]</scope>
</reference>
<feature type="domain" description="Ribbon-helix-helix protein CopG" evidence="1">
    <location>
        <begin position="4"/>
        <end position="36"/>
    </location>
</feature>
<dbReference type="EMBL" id="MFJB01000077">
    <property type="protein sequence ID" value="OGF98951.1"/>
    <property type="molecule type" value="Genomic_DNA"/>
</dbReference>
<protein>
    <recommendedName>
        <fullName evidence="1">Ribbon-helix-helix protein CopG domain-containing protein</fullName>
    </recommendedName>
</protein>
<dbReference type="Pfam" id="PF01402">
    <property type="entry name" value="RHH_1"/>
    <property type="match status" value="1"/>
</dbReference>
<evidence type="ECO:0000259" key="1">
    <source>
        <dbReference type="Pfam" id="PF01402"/>
    </source>
</evidence>
<organism evidence="2 3">
    <name type="scientific">Candidatus Gottesmanbacteria bacterium RBG_16_38_7b</name>
    <dbReference type="NCBI Taxonomy" id="1798372"/>
    <lineage>
        <taxon>Bacteria</taxon>
        <taxon>Candidatus Gottesmaniibacteriota</taxon>
    </lineage>
</organism>
<evidence type="ECO:0000313" key="2">
    <source>
        <dbReference type="EMBL" id="OGF98951.1"/>
    </source>
</evidence>
<dbReference type="InterPro" id="IPR002145">
    <property type="entry name" value="CopG"/>
</dbReference>
<comment type="caution">
    <text evidence="2">The sequence shown here is derived from an EMBL/GenBank/DDBJ whole genome shotgun (WGS) entry which is preliminary data.</text>
</comment>
<dbReference type="AlphaFoldDB" id="A0A1F5YGH5"/>
<gene>
    <name evidence="2" type="ORF">A2153_04980</name>
</gene>
<name>A0A1F5YGH5_9BACT</name>